<dbReference type="AlphaFoldDB" id="A0A2N0NEI2"/>
<evidence type="ECO:0000313" key="3">
    <source>
        <dbReference type="Proteomes" id="UP000232722"/>
    </source>
</evidence>
<comment type="caution">
    <text evidence="2">The sequence shown here is derived from an EMBL/GenBank/DDBJ whole genome shotgun (WGS) entry which is preliminary data.</text>
</comment>
<feature type="region of interest" description="Disordered" evidence="1">
    <location>
        <begin position="68"/>
        <end position="108"/>
    </location>
</feature>
<proteinExistence type="predicted"/>
<reference evidence="2 3" key="1">
    <citation type="submission" date="2016-04" db="EMBL/GenBank/DDBJ databases">
        <title>Genome analyses suggest a sexual origin of heterokaryosis in a supposedly ancient asexual fungus.</title>
        <authorList>
            <person name="Ropars J."/>
            <person name="Sedzielewska K."/>
            <person name="Noel J."/>
            <person name="Charron P."/>
            <person name="Farinelli L."/>
            <person name="Marton T."/>
            <person name="Kruger M."/>
            <person name="Pelin A."/>
            <person name="Brachmann A."/>
            <person name="Corradi N."/>
        </authorList>
    </citation>
    <scope>NUCLEOTIDE SEQUENCE [LARGE SCALE GENOMIC DNA]</scope>
    <source>
        <strain evidence="2 3">A5</strain>
    </source>
</reference>
<gene>
    <name evidence="2" type="ORF">RhiirA5_387461</name>
</gene>
<evidence type="ECO:0000313" key="2">
    <source>
        <dbReference type="EMBL" id="PKB92993.1"/>
    </source>
</evidence>
<accession>A0A2N0NEI2</accession>
<organism evidence="2 3">
    <name type="scientific">Rhizophagus irregularis</name>
    <dbReference type="NCBI Taxonomy" id="588596"/>
    <lineage>
        <taxon>Eukaryota</taxon>
        <taxon>Fungi</taxon>
        <taxon>Fungi incertae sedis</taxon>
        <taxon>Mucoromycota</taxon>
        <taxon>Glomeromycotina</taxon>
        <taxon>Glomeromycetes</taxon>
        <taxon>Glomerales</taxon>
        <taxon>Glomeraceae</taxon>
        <taxon>Rhizophagus</taxon>
    </lineage>
</organism>
<dbReference type="Proteomes" id="UP000232722">
    <property type="component" value="Unassembled WGS sequence"/>
</dbReference>
<evidence type="ECO:0000256" key="1">
    <source>
        <dbReference type="SAM" id="MobiDB-lite"/>
    </source>
</evidence>
<name>A0A2N0NEI2_9GLOM</name>
<protein>
    <submittedName>
        <fullName evidence="2">Uncharacterized protein</fullName>
    </submittedName>
</protein>
<feature type="compositionally biased region" description="Basic and acidic residues" evidence="1">
    <location>
        <begin position="71"/>
        <end position="108"/>
    </location>
</feature>
<sequence length="123" mass="14349">MDQSGIADCRSRLGGWKERDHVILSREENKRVLNKVCVRKETTCDHGSRRAAISLTIERACLSTNWEEADKENQTPKKRNEVFKGKEERERDKLETKEEGERSKIILEEGEEDEKRTYLAELA</sequence>
<reference evidence="2 3" key="2">
    <citation type="submission" date="2017-09" db="EMBL/GenBank/DDBJ databases">
        <title>Extensive intraspecific genome diversity in a model arbuscular mycorrhizal fungus.</title>
        <authorList>
            <person name="Chen E.C."/>
            <person name="Morin E."/>
            <person name="Beaudet D."/>
            <person name="Noel J."/>
            <person name="Ndikumana S."/>
            <person name="Charron P."/>
            <person name="St-Onge C."/>
            <person name="Giorgi J."/>
            <person name="Grigoriev I.V."/>
            <person name="Roux C."/>
            <person name="Martin F.M."/>
            <person name="Corradi N."/>
        </authorList>
    </citation>
    <scope>NUCLEOTIDE SEQUENCE [LARGE SCALE GENOMIC DNA]</scope>
    <source>
        <strain evidence="2 3">A5</strain>
    </source>
</reference>
<dbReference type="EMBL" id="LLXJ01009262">
    <property type="protein sequence ID" value="PKB92993.1"/>
    <property type="molecule type" value="Genomic_DNA"/>
</dbReference>